<dbReference type="InterPro" id="IPR045864">
    <property type="entry name" value="aa-tRNA-synth_II/BPL/LPL"/>
</dbReference>
<dbReference type="InterPro" id="IPR009061">
    <property type="entry name" value="DNA-bd_dom_put_sf"/>
</dbReference>
<dbReference type="InterPro" id="IPR041616">
    <property type="entry name" value="PheRS_beta_core"/>
</dbReference>
<evidence type="ECO:0000256" key="3">
    <source>
        <dbReference type="ARBA" id="ARBA00007438"/>
    </source>
</evidence>
<evidence type="ECO:0000256" key="12">
    <source>
        <dbReference type="HAMAP-Rule" id="MF_00284"/>
    </source>
</evidence>
<accession>A0A9Q4KSS7</accession>
<dbReference type="EMBL" id="JAKELO010000002">
    <property type="protein sequence ID" value="MDE4907934.1"/>
    <property type="molecule type" value="Genomic_DNA"/>
</dbReference>
<comment type="similarity">
    <text evidence="3 12">Belongs to the phenylalanyl-tRNA synthetase beta subunit family. Type 2 subfamily.</text>
</comment>
<dbReference type="RefSeq" id="WP_274924576.1">
    <property type="nucleotide sequence ID" value="NZ_JAKELO010000002.1"/>
</dbReference>
<dbReference type="FunFam" id="3.50.40.10:FF:000003">
    <property type="entry name" value="Phenylalanine--tRNA ligase beta subunit"/>
    <property type="match status" value="1"/>
</dbReference>
<comment type="subcellular location">
    <subcellularLocation>
        <location evidence="2 12">Cytoplasm</location>
    </subcellularLocation>
</comment>
<dbReference type="Pfam" id="PF03483">
    <property type="entry name" value="B3_4"/>
    <property type="match status" value="1"/>
</dbReference>
<comment type="caution">
    <text evidence="14">The sequence shown here is derived from an EMBL/GenBank/DDBJ whole genome shotgun (WGS) entry which is preliminary data.</text>
</comment>
<protein>
    <recommendedName>
        <fullName evidence="12">Phenylalanine--tRNA ligase beta subunit</fullName>
        <ecNumber evidence="12">6.1.1.20</ecNumber>
    </recommendedName>
    <alternativeName>
        <fullName evidence="12">Phenylalanyl-tRNA synthetase beta subunit</fullName>
        <shortName evidence="12">PheRS</shortName>
    </alternativeName>
</protein>
<feature type="binding site" evidence="12">
    <location>
        <position position="330"/>
    </location>
    <ligand>
        <name>Mg(2+)</name>
        <dbReference type="ChEBI" id="CHEBI:18420"/>
        <note>shared with alpha subunit</note>
    </ligand>
</feature>
<dbReference type="PANTHER" id="PTHR10947">
    <property type="entry name" value="PHENYLALANYL-TRNA SYNTHETASE BETA CHAIN AND LEUCINE-RICH REPEAT-CONTAINING PROTEIN 47"/>
    <property type="match status" value="1"/>
</dbReference>
<evidence type="ECO:0000256" key="9">
    <source>
        <dbReference type="ARBA" id="ARBA00022842"/>
    </source>
</evidence>
<feature type="binding site" evidence="12">
    <location>
        <position position="320"/>
    </location>
    <ligand>
        <name>Mg(2+)</name>
        <dbReference type="ChEBI" id="CHEBI:18420"/>
        <note>shared with alpha subunit</note>
    </ligand>
</feature>
<keyword evidence="5 12" id="KW-0436">Ligase</keyword>
<evidence type="ECO:0000256" key="4">
    <source>
        <dbReference type="ARBA" id="ARBA00022490"/>
    </source>
</evidence>
<evidence type="ECO:0000256" key="6">
    <source>
        <dbReference type="ARBA" id="ARBA00022723"/>
    </source>
</evidence>
<dbReference type="CDD" id="cd00769">
    <property type="entry name" value="PheRS_beta_core"/>
    <property type="match status" value="1"/>
</dbReference>
<dbReference type="GO" id="GO:0000287">
    <property type="term" value="F:magnesium ion binding"/>
    <property type="evidence" value="ECO:0007669"/>
    <property type="project" value="InterPro"/>
</dbReference>
<dbReference type="SUPFAM" id="SSF46955">
    <property type="entry name" value="Putative DNA-binding domain"/>
    <property type="match status" value="2"/>
</dbReference>
<dbReference type="SUPFAM" id="SSF55681">
    <property type="entry name" value="Class II aaRS and biotin synthetases"/>
    <property type="match status" value="1"/>
</dbReference>
<name>A0A9Q4KSS7_9EURY</name>
<comment type="cofactor">
    <cofactor evidence="1 12">
        <name>Mg(2+)</name>
        <dbReference type="ChEBI" id="CHEBI:18420"/>
    </cofactor>
</comment>
<keyword evidence="7 12" id="KW-0547">Nucleotide-binding</keyword>
<dbReference type="Proteomes" id="UP001143747">
    <property type="component" value="Unassembled WGS sequence"/>
</dbReference>
<dbReference type="AlphaFoldDB" id="A0A9Q4KSS7"/>
<keyword evidence="11 12" id="KW-0030">Aminoacyl-tRNA synthetase</keyword>
<evidence type="ECO:0000313" key="14">
    <source>
        <dbReference type="EMBL" id="MDE4907934.1"/>
    </source>
</evidence>
<dbReference type="PROSITE" id="PS51483">
    <property type="entry name" value="B5"/>
    <property type="match status" value="1"/>
</dbReference>
<dbReference type="SMART" id="SM00873">
    <property type="entry name" value="B3_4"/>
    <property type="match status" value="1"/>
</dbReference>
<feature type="binding site" evidence="12">
    <location>
        <position position="326"/>
    </location>
    <ligand>
        <name>Mg(2+)</name>
        <dbReference type="ChEBI" id="CHEBI:18420"/>
        <note>shared with alpha subunit</note>
    </ligand>
</feature>
<dbReference type="InterPro" id="IPR005146">
    <property type="entry name" value="B3/B4_tRNA-bd"/>
</dbReference>
<dbReference type="PANTHER" id="PTHR10947:SF0">
    <property type="entry name" value="PHENYLALANINE--TRNA LIGASE BETA SUBUNIT"/>
    <property type="match status" value="1"/>
</dbReference>
<evidence type="ECO:0000256" key="11">
    <source>
        <dbReference type="ARBA" id="ARBA00023146"/>
    </source>
</evidence>
<dbReference type="InterPro" id="IPR005147">
    <property type="entry name" value="tRNA_synthase_B5-dom"/>
</dbReference>
<dbReference type="HAMAP" id="MF_00284">
    <property type="entry name" value="Phe_tRNA_synth_beta2"/>
    <property type="match status" value="1"/>
</dbReference>
<dbReference type="Gene3D" id="3.30.930.10">
    <property type="entry name" value="Bira Bifunctional Protein, Domain 2"/>
    <property type="match status" value="1"/>
</dbReference>
<gene>
    <name evidence="12 14" type="primary">pheT</name>
    <name evidence="14" type="ORF">L0665_04835</name>
</gene>
<keyword evidence="8 12" id="KW-0067">ATP-binding</keyword>
<dbReference type="Gene3D" id="3.30.56.10">
    <property type="match status" value="2"/>
</dbReference>
<keyword evidence="6 12" id="KW-0479">Metal-binding</keyword>
<feature type="binding site" evidence="12">
    <location>
        <position position="329"/>
    </location>
    <ligand>
        <name>Mg(2+)</name>
        <dbReference type="ChEBI" id="CHEBI:18420"/>
        <note>shared with alpha subunit</note>
    </ligand>
</feature>
<reference evidence="14" key="1">
    <citation type="submission" date="2022-01" db="EMBL/GenBank/DDBJ databases">
        <title>Draft genome of Methanogenium marinum DSM 15558.</title>
        <authorList>
            <person name="Chen S.-C."/>
            <person name="You Y.-T."/>
        </authorList>
    </citation>
    <scope>NUCLEOTIDE SEQUENCE</scope>
    <source>
        <strain evidence="14">DSM 15558</strain>
    </source>
</reference>
<evidence type="ECO:0000256" key="1">
    <source>
        <dbReference type="ARBA" id="ARBA00001946"/>
    </source>
</evidence>
<dbReference type="InterPro" id="IPR022918">
    <property type="entry name" value="Phe_tRNA_ligase_beta2_arc"/>
</dbReference>
<dbReference type="GO" id="GO:0003723">
    <property type="term" value="F:RNA binding"/>
    <property type="evidence" value="ECO:0007669"/>
    <property type="project" value="InterPro"/>
</dbReference>
<keyword evidence="15" id="KW-1185">Reference proteome</keyword>
<evidence type="ECO:0000259" key="13">
    <source>
        <dbReference type="PROSITE" id="PS51483"/>
    </source>
</evidence>
<dbReference type="InterPro" id="IPR020825">
    <property type="entry name" value="Phe-tRNA_synthase-like_B3/B4"/>
</dbReference>
<organism evidence="14 15">
    <name type="scientific">Methanogenium marinum</name>
    <dbReference type="NCBI Taxonomy" id="348610"/>
    <lineage>
        <taxon>Archaea</taxon>
        <taxon>Methanobacteriati</taxon>
        <taxon>Methanobacteriota</taxon>
        <taxon>Stenosarchaea group</taxon>
        <taxon>Methanomicrobia</taxon>
        <taxon>Methanomicrobiales</taxon>
        <taxon>Methanomicrobiaceae</taxon>
        <taxon>Methanogenium</taxon>
    </lineage>
</organism>
<dbReference type="Gene3D" id="3.50.40.10">
    <property type="entry name" value="Phenylalanyl-trna Synthetase, Chain B, domain 3"/>
    <property type="match status" value="1"/>
</dbReference>
<dbReference type="InterPro" id="IPR004531">
    <property type="entry name" value="Phe-tRNA-synth_IIc_bsu_arc_euk"/>
</dbReference>
<dbReference type="SUPFAM" id="SSF56037">
    <property type="entry name" value="PheT/TilS domain"/>
    <property type="match status" value="1"/>
</dbReference>
<dbReference type="NCBIfam" id="TIGR00471">
    <property type="entry name" value="pheT_arch"/>
    <property type="match status" value="1"/>
</dbReference>
<evidence type="ECO:0000256" key="8">
    <source>
        <dbReference type="ARBA" id="ARBA00022840"/>
    </source>
</evidence>
<dbReference type="Pfam" id="PF03484">
    <property type="entry name" value="B5"/>
    <property type="match status" value="1"/>
</dbReference>
<keyword evidence="9 12" id="KW-0460">Magnesium</keyword>
<dbReference type="GO" id="GO:0009328">
    <property type="term" value="C:phenylalanine-tRNA ligase complex"/>
    <property type="evidence" value="ECO:0007669"/>
    <property type="project" value="TreeGrafter"/>
</dbReference>
<evidence type="ECO:0000256" key="5">
    <source>
        <dbReference type="ARBA" id="ARBA00022598"/>
    </source>
</evidence>
<dbReference type="GO" id="GO:0006432">
    <property type="term" value="P:phenylalanyl-tRNA aminoacylation"/>
    <property type="evidence" value="ECO:0007669"/>
    <property type="project" value="UniProtKB-UniRule"/>
</dbReference>
<keyword evidence="4 12" id="KW-0963">Cytoplasm</keyword>
<evidence type="ECO:0000313" key="15">
    <source>
        <dbReference type="Proteomes" id="UP001143747"/>
    </source>
</evidence>
<dbReference type="EC" id="6.1.1.20" evidence="12"/>
<dbReference type="GO" id="GO:0005524">
    <property type="term" value="F:ATP binding"/>
    <property type="evidence" value="ECO:0007669"/>
    <property type="project" value="UniProtKB-UniRule"/>
</dbReference>
<dbReference type="SMART" id="SM00874">
    <property type="entry name" value="B5"/>
    <property type="match status" value="1"/>
</dbReference>
<sequence length="542" mass="60463">MPIIKLPYEYLETLTGTDRETIIDRVPMIGADIERIEEDHIDVEFFPDRPDLFSTEGVARAMQGFLGLKSGINEYPITPSGISFRVDPGLAEIRPFLGSAVIRNVSLNEEAIESLMGLQEALHWAVGRGRGKVAIGVHDLDTVTPPFYYQAAPRDRAFVPLDFAEEMTMEEILEHHPKGVNFAHLVRDYERFPLITDAEDNVLSFPPIINGERTKVTTETKNILLDCTGTDMKAVMTAVNNICTALADAGATIESVEVDGTPMPSLSPSIRMVSVDECRRLLGIPLTAEEMVAHLRTMRFGAVADGEEKVRVTVPCYRSDIMHDWDIFEDVAISYGFENFDAALPESFTTGKPHPVMVMMDGVREILAGLGFLEMMPFTLTNVRVLYTAMQREINPGLLRLQRPISEEQTVMRTDILPMLVETLQINHHRELPQRLFAIGDCVEGEDTFQKVATVSIHTEADFSEIYACADALMREMHIAYEIEESADPAFIPGRRADIIVDGKKTGVFGELNPDVIRAFELDAPVCAMEIDLRCVQGRPCL</sequence>
<feature type="domain" description="B5" evidence="13">
    <location>
        <begin position="266"/>
        <end position="342"/>
    </location>
</feature>
<proteinExistence type="inferred from homology"/>
<comment type="catalytic activity">
    <reaction evidence="12">
        <text>tRNA(Phe) + L-phenylalanine + ATP = L-phenylalanyl-tRNA(Phe) + AMP + diphosphate + H(+)</text>
        <dbReference type="Rhea" id="RHEA:19413"/>
        <dbReference type="Rhea" id="RHEA-COMP:9668"/>
        <dbReference type="Rhea" id="RHEA-COMP:9699"/>
        <dbReference type="ChEBI" id="CHEBI:15378"/>
        <dbReference type="ChEBI" id="CHEBI:30616"/>
        <dbReference type="ChEBI" id="CHEBI:33019"/>
        <dbReference type="ChEBI" id="CHEBI:58095"/>
        <dbReference type="ChEBI" id="CHEBI:78442"/>
        <dbReference type="ChEBI" id="CHEBI:78531"/>
        <dbReference type="ChEBI" id="CHEBI:456215"/>
        <dbReference type="EC" id="6.1.1.20"/>
    </reaction>
</comment>
<evidence type="ECO:0000256" key="2">
    <source>
        <dbReference type="ARBA" id="ARBA00004496"/>
    </source>
</evidence>
<dbReference type="GO" id="GO:0004826">
    <property type="term" value="F:phenylalanine-tRNA ligase activity"/>
    <property type="evidence" value="ECO:0007669"/>
    <property type="project" value="UniProtKB-UniRule"/>
</dbReference>
<evidence type="ECO:0000256" key="7">
    <source>
        <dbReference type="ARBA" id="ARBA00022741"/>
    </source>
</evidence>
<keyword evidence="10 12" id="KW-0648">Protein biosynthesis</keyword>
<dbReference type="Pfam" id="PF17759">
    <property type="entry name" value="tRNA_synthFbeta"/>
    <property type="match status" value="1"/>
</dbReference>
<dbReference type="InterPro" id="IPR045060">
    <property type="entry name" value="Phe-tRNA-ligase_IIc_bsu"/>
</dbReference>
<comment type="subunit">
    <text evidence="12">Tetramer of two alpha and two beta subunits.</text>
</comment>
<evidence type="ECO:0000256" key="10">
    <source>
        <dbReference type="ARBA" id="ARBA00022917"/>
    </source>
</evidence>